<proteinExistence type="predicted"/>
<keyword evidence="2" id="KW-1185">Reference proteome</keyword>
<gene>
    <name evidence="1" type="primary">tsaE</name>
    <name evidence="1" type="ORF">K4L44_17125</name>
</gene>
<evidence type="ECO:0000313" key="1">
    <source>
        <dbReference type="EMBL" id="QZE14212.1"/>
    </source>
</evidence>
<name>A0AC61NF20_9BACT</name>
<protein>
    <submittedName>
        <fullName evidence="1">tRNA (Adenosine(37)-N6)-threonylcarbamoyltransferase complex ATPase subunit type 1 TsaE</fullName>
    </submittedName>
</protein>
<organism evidence="1 2">
    <name type="scientific">Halosquirtibacter laminarini</name>
    <dbReference type="NCBI Taxonomy" id="3374600"/>
    <lineage>
        <taxon>Bacteria</taxon>
        <taxon>Pseudomonadati</taxon>
        <taxon>Bacteroidota</taxon>
        <taxon>Bacteroidia</taxon>
        <taxon>Marinilabiliales</taxon>
        <taxon>Prolixibacteraceae</taxon>
        <taxon>Halosquirtibacter</taxon>
    </lineage>
</organism>
<accession>A0AC61NF20</accession>
<dbReference type="Proteomes" id="UP000826212">
    <property type="component" value="Chromosome"/>
</dbReference>
<dbReference type="EMBL" id="CP081303">
    <property type="protein sequence ID" value="QZE14212.1"/>
    <property type="molecule type" value="Genomic_DNA"/>
</dbReference>
<evidence type="ECO:0000313" key="2">
    <source>
        <dbReference type="Proteomes" id="UP000826212"/>
    </source>
</evidence>
<sequence length="139" mass="16096">MFKEVIQSIGDIDRVAREFLEAHSDETVFAFYGTMGVGKTTFIKALCEVLEVEDYVTSPTFSLVNEYASSKGNIFHFDFYRIKNIQEVYDFGYEEYFYSGKICLIEWPELIDPLLPTNTVVVKLEEQEDGTRMITTQKL</sequence>
<reference evidence="1" key="1">
    <citation type="submission" date="2021-08" db="EMBL/GenBank/DDBJ databases">
        <title>Novel anaerobic bacterium isolated from sea squirt in East Sea, Republic of Korea.</title>
        <authorList>
            <person name="Nguyen T.H."/>
            <person name="Li Z."/>
            <person name="Lee Y.-J."/>
            <person name="Ko J."/>
            <person name="Kim S.-G."/>
        </authorList>
    </citation>
    <scope>NUCLEOTIDE SEQUENCE</scope>
    <source>
        <strain evidence="1">KCTC 25031</strain>
    </source>
</reference>